<gene>
    <name evidence="1" type="ORF">O0R46_03045</name>
</gene>
<proteinExistence type="predicted"/>
<keyword evidence="2" id="KW-1185">Reference proteome</keyword>
<accession>A0ABY7JTZ5</accession>
<dbReference type="EMBL" id="CP114052">
    <property type="protein sequence ID" value="WAW15435.1"/>
    <property type="molecule type" value="Genomic_DNA"/>
</dbReference>
<organism evidence="1 2">
    <name type="scientific">Peptostreptococcus equinus</name>
    <dbReference type="NCBI Taxonomy" id="3003601"/>
    <lineage>
        <taxon>Bacteria</taxon>
        <taxon>Bacillati</taxon>
        <taxon>Bacillota</taxon>
        <taxon>Clostridia</taxon>
        <taxon>Peptostreptococcales</taxon>
        <taxon>Peptostreptococcaceae</taxon>
        <taxon>Peptostreptococcus</taxon>
    </lineage>
</organism>
<dbReference type="Pfam" id="PF14337">
    <property type="entry name" value="Abi_alpha"/>
    <property type="match status" value="1"/>
</dbReference>
<reference evidence="1" key="1">
    <citation type="submission" date="2022-12" db="EMBL/GenBank/DDBJ databases">
        <title>Peptostreptococcus.</title>
        <authorList>
            <person name="Lee S.H."/>
        </authorList>
    </citation>
    <scope>NUCLEOTIDE SEQUENCE</scope>
    <source>
        <strain evidence="1">CBA3647</strain>
    </source>
</reference>
<sequence>MDIQNMLMCGGSALVGAGILKGPVETLNEFWYIHFGKNIHQEAEILKAKAEKNKQLFGENIITEVKNIPEENLKEPKTNIIGPAMEASKYYVEEPELRSMFAKLIASSMDKTKDAIIHSSYVEIIKQMSPLYANNLICIYNSHRNQAPICKYNLMFTNHTNLNLYTNIFLSNPSCSDQNSLSPSLSNLERLGLIKMDYSQWISNEEYYKDFYNTKEYFESERTLEDYKKTNLPNDLVADKIDTQKGIADLTPFGKNFVRTCM</sequence>
<evidence type="ECO:0000313" key="1">
    <source>
        <dbReference type="EMBL" id="WAW15435.1"/>
    </source>
</evidence>
<name>A0ABY7JTZ5_9FIRM</name>
<dbReference type="Gene3D" id="3.30.110.190">
    <property type="match status" value="1"/>
</dbReference>
<dbReference type="InterPro" id="IPR025506">
    <property type="entry name" value="Abi_alpha"/>
</dbReference>
<protein>
    <submittedName>
        <fullName evidence="1">DUF4393 domain-containing protein</fullName>
    </submittedName>
</protein>
<evidence type="ECO:0000313" key="2">
    <source>
        <dbReference type="Proteomes" id="UP001164187"/>
    </source>
</evidence>
<dbReference type="RefSeq" id="WP_269312108.1">
    <property type="nucleotide sequence ID" value="NZ_CP114052.1"/>
</dbReference>
<dbReference type="Proteomes" id="UP001164187">
    <property type="component" value="Chromosome"/>
</dbReference>